<proteinExistence type="inferred from homology"/>
<dbReference type="InterPro" id="IPR040251">
    <property type="entry name" value="SEC31-like"/>
</dbReference>
<name>A0A9W6T2G9_CANBO</name>
<evidence type="ECO:0000313" key="15">
    <source>
        <dbReference type="EMBL" id="GME72153.1"/>
    </source>
</evidence>
<evidence type="ECO:0000256" key="14">
    <source>
        <dbReference type="SAM" id="MobiDB-lite"/>
    </source>
</evidence>
<dbReference type="Gene3D" id="2.130.10.10">
    <property type="entry name" value="YVTN repeat-like/Quinoprotein amine dehydrogenase"/>
    <property type="match status" value="1"/>
</dbReference>
<dbReference type="InterPro" id="IPR001680">
    <property type="entry name" value="WD40_rpt"/>
</dbReference>
<feature type="region of interest" description="Disordered" evidence="14">
    <location>
        <begin position="463"/>
        <end position="486"/>
    </location>
</feature>
<dbReference type="Pfam" id="PF00400">
    <property type="entry name" value="WD40"/>
    <property type="match status" value="2"/>
</dbReference>
<comment type="function">
    <text evidence="12">Component of the coat protein complex II (COPII) which promotes the formation of transport vesicles from the endoplasmic reticulum (ER). The coat has two main functions, the physical deformation of the endoplasmic reticulum membrane into vesicles and the selection of cargo molecules.</text>
</comment>
<accession>A0A9W6T2G9</accession>
<dbReference type="SMART" id="SM00320">
    <property type="entry name" value="WD40"/>
    <property type="match status" value="6"/>
</dbReference>
<evidence type="ECO:0000313" key="16">
    <source>
        <dbReference type="Proteomes" id="UP001165120"/>
    </source>
</evidence>
<protein>
    <recommendedName>
        <fullName evidence="5">Protein transport protein SEC31</fullName>
    </recommendedName>
    <alternativeName>
        <fullName evidence="4">Protein transport protein sec31</fullName>
    </alternativeName>
</protein>
<dbReference type="GO" id="GO:0090110">
    <property type="term" value="P:COPII-coated vesicle cargo loading"/>
    <property type="evidence" value="ECO:0007669"/>
    <property type="project" value="TreeGrafter"/>
</dbReference>
<evidence type="ECO:0000256" key="6">
    <source>
        <dbReference type="ARBA" id="ARBA00022448"/>
    </source>
</evidence>
<evidence type="ECO:0000256" key="2">
    <source>
        <dbReference type="ARBA" id="ARBA00004397"/>
    </source>
</evidence>
<dbReference type="EMBL" id="BSXN01001216">
    <property type="protein sequence ID" value="GME72153.1"/>
    <property type="molecule type" value="Genomic_DNA"/>
</dbReference>
<dbReference type="InterPro" id="IPR036322">
    <property type="entry name" value="WD40_repeat_dom_sf"/>
</dbReference>
<feature type="compositionally biased region" description="Basic and acidic residues" evidence="14">
    <location>
        <begin position="463"/>
        <end position="474"/>
    </location>
</feature>
<dbReference type="GO" id="GO:0070971">
    <property type="term" value="C:endoplasmic reticulum exit site"/>
    <property type="evidence" value="ECO:0007669"/>
    <property type="project" value="TreeGrafter"/>
</dbReference>
<evidence type="ECO:0000256" key="12">
    <source>
        <dbReference type="ARBA" id="ARBA00025471"/>
    </source>
</evidence>
<dbReference type="GO" id="GO:0007029">
    <property type="term" value="P:endoplasmic reticulum organization"/>
    <property type="evidence" value="ECO:0007669"/>
    <property type="project" value="TreeGrafter"/>
</dbReference>
<keyword evidence="8" id="KW-0677">Repeat</keyword>
<dbReference type="SUPFAM" id="SSF50978">
    <property type="entry name" value="WD40 repeat-like"/>
    <property type="match status" value="1"/>
</dbReference>
<keyword evidence="7 13" id="KW-0853">WD repeat</keyword>
<dbReference type="PANTHER" id="PTHR13923:SF11">
    <property type="entry name" value="SECRETORY 31, ISOFORM D"/>
    <property type="match status" value="1"/>
</dbReference>
<comment type="caution">
    <text evidence="15">The sequence shown here is derived from an EMBL/GenBank/DDBJ whole genome shotgun (WGS) entry which is preliminary data.</text>
</comment>
<organism evidence="15 16">
    <name type="scientific">Candida boidinii</name>
    <name type="common">Yeast</name>
    <dbReference type="NCBI Taxonomy" id="5477"/>
    <lineage>
        <taxon>Eukaryota</taxon>
        <taxon>Fungi</taxon>
        <taxon>Dikarya</taxon>
        <taxon>Ascomycota</taxon>
        <taxon>Saccharomycotina</taxon>
        <taxon>Pichiomycetes</taxon>
        <taxon>Pichiales</taxon>
        <taxon>Pichiaceae</taxon>
        <taxon>Ogataea</taxon>
        <taxon>Ogataea/Candida clade</taxon>
    </lineage>
</organism>
<keyword evidence="6" id="KW-0813">Transport</keyword>
<evidence type="ECO:0000256" key="10">
    <source>
        <dbReference type="ARBA" id="ARBA00022892"/>
    </source>
</evidence>
<evidence type="ECO:0000256" key="13">
    <source>
        <dbReference type="PROSITE-ProRule" id="PRU00221"/>
    </source>
</evidence>
<sequence length="650" mass="71178">MVKLNEFQETATFAWSNDALPLIATGTLAGAMDANFSSDSSLKIFDPLGSLKKEPKIQVSVEARFHSLAWSEPTDDHKKGLLAGALENGSIHLWDSAKLINTQDASISLVHQLKKHTGPVLSVEFNPLQSHILASSGKGGEILIWDTKKGTSFNPGQAMSPMDQVSCVSWNNNMGHIFASAGNTGYASIWDLKAKREVVQLTYSGPMGRSNLSVVAWHPTQSTKLVTASDSDGSPVVCTWDLRNANAPEIVMNGHKKGVLSIDWCKQDPSLLLTSGKDNTTFLWNPLKGEKLCEYPSSPNWVFKAKFAPKLPEVFASASFDKKLMIETLQDTSPPIANQIQSTTEDDFWNNLSSTDTQQPVFTKQQAPAWLKRPVSASFGFGGKIVTVNTTGGISSIKIVKYSKDSEFDDEAKKLTDALQKGNFKEVASSKSQKDSKATNNQDWKTLEKLLEKGKISLLEEQVSKKKETPEVKETSSTSSEGDINDEDFFTELSSSKKEPVVAKYVPKGSFNIISKDSSFETDVIAATLAGKSSEALDLCLKEGKILEALVLAINGSNEMKEKAKDAYFKLYADKSPFARVLYNVSNDDISDIVLNSDISSWKNIIESIITFGTNTENFNKNIAILGDRLLNSGLEGARDNAMIPLKNHY</sequence>
<evidence type="ECO:0000256" key="11">
    <source>
        <dbReference type="ARBA" id="ARBA00022927"/>
    </source>
</evidence>
<dbReference type="Gene3D" id="1.25.40.1030">
    <property type="match status" value="1"/>
</dbReference>
<keyword evidence="11" id="KW-0653">Protein transport</keyword>
<evidence type="ECO:0000256" key="5">
    <source>
        <dbReference type="ARBA" id="ARBA00021236"/>
    </source>
</evidence>
<dbReference type="GO" id="GO:0005789">
    <property type="term" value="C:endoplasmic reticulum membrane"/>
    <property type="evidence" value="ECO:0007669"/>
    <property type="project" value="UniProtKB-SubCell"/>
</dbReference>
<keyword evidence="9" id="KW-0256">Endoplasmic reticulum</keyword>
<dbReference type="Proteomes" id="UP001165120">
    <property type="component" value="Unassembled WGS sequence"/>
</dbReference>
<dbReference type="InterPro" id="IPR015943">
    <property type="entry name" value="WD40/YVTN_repeat-like_dom_sf"/>
</dbReference>
<keyword evidence="10" id="KW-0931">ER-Golgi transport</keyword>
<evidence type="ECO:0000256" key="3">
    <source>
        <dbReference type="ARBA" id="ARBA00009358"/>
    </source>
</evidence>
<evidence type="ECO:0000256" key="4">
    <source>
        <dbReference type="ARBA" id="ARBA00013507"/>
    </source>
</evidence>
<evidence type="ECO:0000256" key="1">
    <source>
        <dbReference type="ARBA" id="ARBA00004299"/>
    </source>
</evidence>
<evidence type="ECO:0000256" key="8">
    <source>
        <dbReference type="ARBA" id="ARBA00022737"/>
    </source>
</evidence>
<comment type="subcellular location">
    <subcellularLocation>
        <location evidence="1">Cytoplasmic vesicle</location>
        <location evidence="1">COPII-coated vesicle membrane</location>
        <topology evidence="1">Peripheral membrane protein</topology>
        <orientation evidence="1">Cytoplasmic side</orientation>
    </subcellularLocation>
    <subcellularLocation>
        <location evidence="2">Endoplasmic reticulum membrane</location>
        <topology evidence="2">Peripheral membrane protein</topology>
        <orientation evidence="2">Cytoplasmic side</orientation>
    </subcellularLocation>
</comment>
<feature type="repeat" description="WD" evidence="13">
    <location>
        <begin position="252"/>
        <end position="285"/>
    </location>
</feature>
<feature type="repeat" description="WD" evidence="13">
    <location>
        <begin position="113"/>
        <end position="155"/>
    </location>
</feature>
<comment type="similarity">
    <text evidence="3">Belongs to the WD repeat SEC31 family.</text>
</comment>
<evidence type="ECO:0000256" key="9">
    <source>
        <dbReference type="ARBA" id="ARBA00022824"/>
    </source>
</evidence>
<dbReference type="GO" id="GO:0005198">
    <property type="term" value="F:structural molecule activity"/>
    <property type="evidence" value="ECO:0007669"/>
    <property type="project" value="TreeGrafter"/>
</dbReference>
<evidence type="ECO:0000256" key="7">
    <source>
        <dbReference type="ARBA" id="ARBA00022574"/>
    </source>
</evidence>
<dbReference type="GO" id="GO:0015031">
    <property type="term" value="P:protein transport"/>
    <property type="evidence" value="ECO:0007669"/>
    <property type="project" value="UniProtKB-KW"/>
</dbReference>
<dbReference type="AlphaFoldDB" id="A0A9W6T2G9"/>
<dbReference type="GO" id="GO:0030127">
    <property type="term" value="C:COPII vesicle coat"/>
    <property type="evidence" value="ECO:0007669"/>
    <property type="project" value="TreeGrafter"/>
</dbReference>
<keyword evidence="16" id="KW-1185">Reference proteome</keyword>
<dbReference type="PROSITE" id="PS50294">
    <property type="entry name" value="WD_REPEATS_REGION"/>
    <property type="match status" value="2"/>
</dbReference>
<dbReference type="PROSITE" id="PS50082">
    <property type="entry name" value="WD_REPEATS_2"/>
    <property type="match status" value="2"/>
</dbReference>
<gene>
    <name evidence="15" type="ORF">Cboi02_000349400</name>
</gene>
<reference evidence="15" key="1">
    <citation type="submission" date="2023-04" db="EMBL/GenBank/DDBJ databases">
        <title>Candida boidinii NBRC 10035.</title>
        <authorList>
            <person name="Ichikawa N."/>
            <person name="Sato H."/>
            <person name="Tonouchi N."/>
        </authorList>
    </citation>
    <scope>NUCLEOTIDE SEQUENCE</scope>
    <source>
        <strain evidence="15">NBRC 10035</strain>
    </source>
</reference>
<dbReference type="PANTHER" id="PTHR13923">
    <property type="entry name" value="SEC31-RELATED PROTEIN"/>
    <property type="match status" value="1"/>
</dbReference>